<evidence type="ECO:0000313" key="4">
    <source>
        <dbReference type="Proteomes" id="UP000292282"/>
    </source>
</evidence>
<comment type="caution">
    <text evidence="3">The sequence shown here is derived from an EMBL/GenBank/DDBJ whole genome shotgun (WGS) entry which is preliminary data.</text>
</comment>
<keyword evidence="4" id="KW-1185">Reference proteome</keyword>
<feature type="region of interest" description="Disordered" evidence="1">
    <location>
        <begin position="32"/>
        <end position="57"/>
    </location>
</feature>
<feature type="compositionally biased region" description="Basic and acidic residues" evidence="1">
    <location>
        <begin position="98"/>
        <end position="110"/>
    </location>
</feature>
<feature type="signal peptide" evidence="2">
    <location>
        <begin position="1"/>
        <end position="23"/>
    </location>
</feature>
<gene>
    <name evidence="3" type="ORF">CWI38_0005p0180</name>
</gene>
<feature type="region of interest" description="Disordered" evidence="1">
    <location>
        <begin position="73"/>
        <end position="110"/>
    </location>
</feature>
<dbReference type="AlphaFoldDB" id="A0A4Q9M5E9"/>
<organism evidence="3 4">
    <name type="scientific">Hamiltosporidium tvaerminnensis</name>
    <dbReference type="NCBI Taxonomy" id="1176355"/>
    <lineage>
        <taxon>Eukaryota</taxon>
        <taxon>Fungi</taxon>
        <taxon>Fungi incertae sedis</taxon>
        <taxon>Microsporidia</taxon>
        <taxon>Dubosqiidae</taxon>
        <taxon>Hamiltosporidium</taxon>
    </lineage>
</organism>
<dbReference type="EMBL" id="PITK01000005">
    <property type="protein sequence ID" value="TBU20992.1"/>
    <property type="molecule type" value="Genomic_DNA"/>
</dbReference>
<dbReference type="Proteomes" id="UP000292282">
    <property type="component" value="Unassembled WGS sequence"/>
</dbReference>
<name>A0A4Q9M5E9_9MICR</name>
<sequence>MRIKIHIGLFISIWSISFRFSRAEYVGQGVEHTNTANNTSAQNLQKPESKGNTPEQNPRIQAAFGRAVNAFQDAGRRSAERRNQNATSNPGIGNVFEKVQKMQEKPKTIQ</sequence>
<reference evidence="3 4" key="1">
    <citation type="submission" date="2017-12" db="EMBL/GenBank/DDBJ databases">
        <authorList>
            <person name="Pombert J.-F."/>
            <person name="Haag K.L."/>
            <person name="Ebert D."/>
        </authorList>
    </citation>
    <scope>NUCLEOTIDE SEQUENCE [LARGE SCALE GENOMIC DNA]</scope>
    <source>
        <strain evidence="3">IL-G-3</strain>
    </source>
</reference>
<dbReference type="VEuPathDB" id="MicrosporidiaDB:CWI38_0005p0180"/>
<feature type="compositionally biased region" description="Basic and acidic residues" evidence="1">
    <location>
        <begin position="74"/>
        <end position="83"/>
    </location>
</feature>
<accession>A0A4Q9M5E9</accession>
<protein>
    <submittedName>
        <fullName evidence="3">Uncharacterized protein</fullName>
    </submittedName>
</protein>
<proteinExistence type="predicted"/>
<evidence type="ECO:0000256" key="2">
    <source>
        <dbReference type="SAM" id="SignalP"/>
    </source>
</evidence>
<evidence type="ECO:0000313" key="3">
    <source>
        <dbReference type="EMBL" id="TBU20992.1"/>
    </source>
</evidence>
<evidence type="ECO:0000256" key="1">
    <source>
        <dbReference type="SAM" id="MobiDB-lite"/>
    </source>
</evidence>
<keyword evidence="2" id="KW-0732">Signal</keyword>
<feature type="chain" id="PRO_5020587144" evidence="2">
    <location>
        <begin position="24"/>
        <end position="110"/>
    </location>
</feature>